<dbReference type="Proteomes" id="UP000657385">
    <property type="component" value="Unassembled WGS sequence"/>
</dbReference>
<feature type="region of interest" description="Disordered" evidence="1">
    <location>
        <begin position="22"/>
        <end position="50"/>
    </location>
</feature>
<dbReference type="RefSeq" id="WP_196195294.1">
    <property type="nucleotide sequence ID" value="NZ_JADPRT010000007.1"/>
</dbReference>
<organism evidence="3 4">
    <name type="scientific">Streptacidiphilus fuscans</name>
    <dbReference type="NCBI Taxonomy" id="2789292"/>
    <lineage>
        <taxon>Bacteria</taxon>
        <taxon>Bacillati</taxon>
        <taxon>Actinomycetota</taxon>
        <taxon>Actinomycetes</taxon>
        <taxon>Kitasatosporales</taxon>
        <taxon>Streptomycetaceae</taxon>
        <taxon>Streptacidiphilus</taxon>
    </lineage>
</organism>
<dbReference type="AlphaFoldDB" id="A0A931FE09"/>
<protein>
    <recommendedName>
        <fullName evidence="5">Lipoprotein</fullName>
    </recommendedName>
</protein>
<feature type="signal peptide" evidence="2">
    <location>
        <begin position="1"/>
        <end position="22"/>
    </location>
</feature>
<dbReference type="EMBL" id="JADPRT010000007">
    <property type="protein sequence ID" value="MBF9070143.1"/>
    <property type="molecule type" value="Genomic_DNA"/>
</dbReference>
<accession>A0A931FE09</accession>
<keyword evidence="4" id="KW-1185">Reference proteome</keyword>
<reference evidence="3" key="1">
    <citation type="submission" date="2020-11" db="EMBL/GenBank/DDBJ databases">
        <title>Isolation and identification of active actinomycetes.</title>
        <authorList>
            <person name="Yu B."/>
        </authorList>
    </citation>
    <scope>NUCLEOTIDE SEQUENCE</scope>
    <source>
        <strain evidence="3">NEAU-YB345</strain>
    </source>
</reference>
<dbReference type="PROSITE" id="PS51257">
    <property type="entry name" value="PROKAR_LIPOPROTEIN"/>
    <property type="match status" value="1"/>
</dbReference>
<comment type="caution">
    <text evidence="3">The sequence shown here is derived from an EMBL/GenBank/DDBJ whole genome shotgun (WGS) entry which is preliminary data.</text>
</comment>
<evidence type="ECO:0000256" key="1">
    <source>
        <dbReference type="SAM" id="MobiDB-lite"/>
    </source>
</evidence>
<evidence type="ECO:0000256" key="2">
    <source>
        <dbReference type="SAM" id="SignalP"/>
    </source>
</evidence>
<proteinExistence type="predicted"/>
<name>A0A931FE09_9ACTN</name>
<evidence type="ECO:0000313" key="3">
    <source>
        <dbReference type="EMBL" id="MBF9070143.1"/>
    </source>
</evidence>
<evidence type="ECO:0008006" key="5">
    <source>
        <dbReference type="Google" id="ProtNLM"/>
    </source>
</evidence>
<keyword evidence="2" id="KW-0732">Signal</keyword>
<evidence type="ECO:0000313" key="4">
    <source>
        <dbReference type="Proteomes" id="UP000657385"/>
    </source>
</evidence>
<feature type="chain" id="PRO_5039702207" description="Lipoprotein" evidence="2">
    <location>
        <begin position="23"/>
        <end position="335"/>
    </location>
</feature>
<feature type="compositionally biased region" description="Low complexity" evidence="1">
    <location>
        <begin position="26"/>
        <end position="46"/>
    </location>
</feature>
<sequence length="335" mass="34291">MTARHLLPLLVVALLAASGCSATGSGKAPTTTVPGPTAPTAAAAAQPGGGRSVEPFDGLVEQSAAQQTLLQLAQSTLTAQCMRGRGFSYQIPRPPAPVDDAANSSYGLLTASTAAAQGYGITDNAFIRRADNATGTSAQPEGNRPGFMSALVGTTAHRSVITLPDGSDISYNADGCVTTAIVQLYGDAWNPAYYTLAVATEQIQNQVLQSPLWTSAVSAWSRCMNSTYHEDLASPQAARAQVAATVADAVAKAPGDAGPAYLSAQRGKEIALASQDAVCQARVGLASAAARAQLAPEQTAQTSYRADVATFATDLRTAVARAQQLVGQLVGRPTS</sequence>
<gene>
    <name evidence="3" type="ORF">I2501_19135</name>
</gene>